<dbReference type="OrthoDB" id="844739at2"/>
<accession>A0A2N3UCI9</accession>
<evidence type="ECO:0000313" key="3">
    <source>
        <dbReference type="Proteomes" id="UP000233782"/>
    </source>
</evidence>
<feature type="chain" id="PRO_5014794632" evidence="1">
    <location>
        <begin position="21"/>
        <end position="495"/>
    </location>
</feature>
<proteinExistence type="predicted"/>
<name>A0A2N3UCI9_9BACT</name>
<dbReference type="AlphaFoldDB" id="A0A2N3UCI9"/>
<sequence length="495" mass="54576">MKQLYSFLYAALLCPLFAIAQTDFSTFDAPVRIVDEIIPAVSSDGDLCLYSYRSGSAFFSTVNASGQHIATIEHPITFKAAPEIAGALPLPDQFVFFRREILEDVELLQPVSIDKATGTIEVLPEIKLALDPASTFLQAFDSDGKFYALYFSKKTNNLQVCVFRNAQEHVVKRIPLTLSKMDKRLFSGSAPLFVDEQLPVPIATASNHKKIYLRGEKMLLILDGFGASSPNDKHKITTDIVELDLAAQTAHYSQLPFINNTRPVDMNSILHNNTLFRYQMSNKSISLSAYELPTLQLKRQYTYELHDPVTLKATPVFRNGGKNKYPYDTATIEPTSKVLRKMTTGNAFVLVEESATNTLQLSLGAYQTGISGSGGAMPSGIPLVTAFGAAALPAVIALSAYRIHASYNPSLATTHFKTSLEKQTLGLADIRPAQGLWDEADKYSALLEEQETALGGVIVYPYQQDQLHYVVLDRATKKFRIVTLKSPQIGMNPSN</sequence>
<keyword evidence="1" id="KW-0732">Signal</keyword>
<organism evidence="2 3">
    <name type="scientific">Pontibacter ramchanderi</name>
    <dbReference type="NCBI Taxonomy" id="1179743"/>
    <lineage>
        <taxon>Bacteria</taxon>
        <taxon>Pseudomonadati</taxon>
        <taxon>Bacteroidota</taxon>
        <taxon>Cytophagia</taxon>
        <taxon>Cytophagales</taxon>
        <taxon>Hymenobacteraceae</taxon>
        <taxon>Pontibacter</taxon>
    </lineage>
</organism>
<dbReference type="EMBL" id="PJMU01000002">
    <property type="protein sequence ID" value="PKV67052.1"/>
    <property type="molecule type" value="Genomic_DNA"/>
</dbReference>
<evidence type="ECO:0000313" key="2">
    <source>
        <dbReference type="EMBL" id="PKV67052.1"/>
    </source>
</evidence>
<protein>
    <submittedName>
        <fullName evidence="2">Uncharacterized protein</fullName>
    </submittedName>
</protein>
<keyword evidence="3" id="KW-1185">Reference proteome</keyword>
<feature type="signal peptide" evidence="1">
    <location>
        <begin position="1"/>
        <end position="20"/>
    </location>
</feature>
<dbReference type="Proteomes" id="UP000233782">
    <property type="component" value="Unassembled WGS sequence"/>
</dbReference>
<evidence type="ECO:0000256" key="1">
    <source>
        <dbReference type="SAM" id="SignalP"/>
    </source>
</evidence>
<reference evidence="2 3" key="1">
    <citation type="submission" date="2017-12" db="EMBL/GenBank/DDBJ databases">
        <title>Genomic Encyclopedia of Type Strains, Phase III (KMG-III): the genomes of soil and plant-associated and newly described type strains.</title>
        <authorList>
            <person name="Whitman W."/>
        </authorList>
    </citation>
    <scope>NUCLEOTIDE SEQUENCE [LARGE SCALE GENOMIC DNA]</scope>
    <source>
        <strain evidence="2 3">LP43</strain>
    </source>
</reference>
<gene>
    <name evidence="2" type="ORF">BD749_2191</name>
</gene>
<dbReference type="RefSeq" id="WP_101444330.1">
    <property type="nucleotide sequence ID" value="NZ_PJMU01000002.1"/>
</dbReference>
<comment type="caution">
    <text evidence="2">The sequence shown here is derived from an EMBL/GenBank/DDBJ whole genome shotgun (WGS) entry which is preliminary data.</text>
</comment>